<organism evidence="1">
    <name type="scientific">marine metagenome</name>
    <dbReference type="NCBI Taxonomy" id="408172"/>
    <lineage>
        <taxon>unclassified sequences</taxon>
        <taxon>metagenomes</taxon>
        <taxon>ecological metagenomes</taxon>
    </lineage>
</organism>
<sequence>MQNLTVVCAGSICLVCSSGCLVNDSALMPKPSWIQRAFVPRPSRLVEPADRLEFECVARFRRQSGEAGLEKETALLKEGDLVAARLGKLKAGSDLFLKGKTYAAGYTFFKYGHLDLVLRDPDGGGELVLFTCDGTNGVNSKRHLSDLGDRDWDVYRMKDWIRVDRERLFEFARTSITKAKGAESYDDLSALGLRNANLKPKTQEDIGGGYTCATVIAAALYYAGVELDQTRSSSHVDIVTPKQVVTSKGRFFRAPNSEANSGQ</sequence>
<dbReference type="AlphaFoldDB" id="A0A381Z6M3"/>
<reference evidence="1" key="1">
    <citation type="submission" date="2018-05" db="EMBL/GenBank/DDBJ databases">
        <authorList>
            <person name="Lanie J.A."/>
            <person name="Ng W.-L."/>
            <person name="Kazmierczak K.M."/>
            <person name="Andrzejewski T.M."/>
            <person name="Davidsen T.M."/>
            <person name="Wayne K.J."/>
            <person name="Tettelin H."/>
            <person name="Glass J.I."/>
            <person name="Rusch D."/>
            <person name="Podicherti R."/>
            <person name="Tsui H.-C.T."/>
            <person name="Winkler M.E."/>
        </authorList>
    </citation>
    <scope>NUCLEOTIDE SEQUENCE</scope>
</reference>
<evidence type="ECO:0000313" key="1">
    <source>
        <dbReference type="EMBL" id="SVA84512.1"/>
    </source>
</evidence>
<proteinExistence type="predicted"/>
<dbReference type="Gene3D" id="3.90.1720.10">
    <property type="entry name" value="endopeptidase domain like (from Nostoc punctiforme)"/>
    <property type="match status" value="1"/>
</dbReference>
<protein>
    <submittedName>
        <fullName evidence="1">Uncharacterized protein</fullName>
    </submittedName>
</protein>
<name>A0A381Z6M3_9ZZZZ</name>
<dbReference type="EMBL" id="UINC01020029">
    <property type="protein sequence ID" value="SVA84512.1"/>
    <property type="molecule type" value="Genomic_DNA"/>
</dbReference>
<accession>A0A381Z6M3</accession>
<gene>
    <name evidence="1" type="ORF">METZ01_LOCUS137366</name>
</gene>